<feature type="coiled-coil region" evidence="1">
    <location>
        <begin position="321"/>
        <end position="348"/>
    </location>
</feature>
<feature type="compositionally biased region" description="Polar residues" evidence="2">
    <location>
        <begin position="1554"/>
        <end position="1589"/>
    </location>
</feature>
<feature type="transmembrane region" description="Helical" evidence="3">
    <location>
        <begin position="184"/>
        <end position="209"/>
    </location>
</feature>
<dbReference type="RefSeq" id="XP_038808910.1">
    <property type="nucleotide sequence ID" value="XM_038954768.1"/>
</dbReference>
<name>A0ABQ7II79_9HELO</name>
<evidence type="ECO:0000313" key="4">
    <source>
        <dbReference type="EMBL" id="KAF7925057.1"/>
    </source>
</evidence>
<keyword evidence="5" id="KW-1185">Reference proteome</keyword>
<feature type="compositionally biased region" description="Pro residues" evidence="2">
    <location>
        <begin position="925"/>
        <end position="941"/>
    </location>
</feature>
<gene>
    <name evidence="4" type="ORF">EAE98_007145</name>
</gene>
<evidence type="ECO:0000256" key="1">
    <source>
        <dbReference type="SAM" id="Coils"/>
    </source>
</evidence>
<feature type="region of interest" description="Disordered" evidence="2">
    <location>
        <begin position="918"/>
        <end position="946"/>
    </location>
</feature>
<feature type="region of interest" description="Disordered" evidence="2">
    <location>
        <begin position="1092"/>
        <end position="1114"/>
    </location>
</feature>
<keyword evidence="3" id="KW-1133">Transmembrane helix</keyword>
<evidence type="ECO:0000313" key="5">
    <source>
        <dbReference type="Proteomes" id="UP000783213"/>
    </source>
</evidence>
<organism evidence="4 5">
    <name type="scientific">Botrytis deweyae</name>
    <dbReference type="NCBI Taxonomy" id="2478750"/>
    <lineage>
        <taxon>Eukaryota</taxon>
        <taxon>Fungi</taxon>
        <taxon>Dikarya</taxon>
        <taxon>Ascomycota</taxon>
        <taxon>Pezizomycotina</taxon>
        <taxon>Leotiomycetes</taxon>
        <taxon>Helotiales</taxon>
        <taxon>Sclerotiniaceae</taxon>
        <taxon>Botrytis</taxon>
    </lineage>
</organism>
<feature type="region of interest" description="Disordered" evidence="2">
    <location>
        <begin position="1527"/>
        <end position="1690"/>
    </location>
</feature>
<accession>A0ABQ7II79</accession>
<sequence length="1796" mass="204033">MADALPPVRHSRLVHLAGLLKTGRIELKIASQWVQKHSLLLLAFGASTVYRTWLTTPLNGLLRWVGGIYYYYQAYWLVNIYTFKDIQKCNSILENVKGWEPGYDFWEMRNDQWWLYMSCLGNDAGWSKRLWDNVDAIYESINRISDIFMPDWRTDQRVLAYTVPINVILVGLYGLIVREGLSEWMWYPTILATNALINHLLYGGLLMYLGHILPSLVPLVFWHGLQYGVPAFLIIHRLEWIPLRAASMIFDRQRRLAAAGRDLESVQDQQDLEELALILWWRGGLLRLARLEIAKMIVRCSSVLKLLLDACRSLWVFCKTRLSLRKRVADLEHQITGIEQRLSNAIESRNGWRRRFLQMLRLRNECVGLHHHFEVQDEKIRGLERQRDEKQVAYDELLAKFNASRQASSALMLAGGPARATEKLLGVAVYTRDLHRKQIQNLVSSFIEAGAEMAILKDKVKTLEEDLKTVNNGRATMLWRETAQENLELRRHAQEEILERDVTIKRLRDDRDESAVTSLSLDSRGQQILRKLQERLISAEVDLAHSEMIVEKSKFDKIKHEEEMEQTKRDALYGESERLGGLYTDAVIQASELTEELKRFEFSTDPECDIEAVQRHCNQEREKLQGEIAIKNVQISTFKAQIDHAMGSMNWADNRFEPLDKYFGFIPGAKDEIRRLSTALEKVHFQNIVPQAPEMANQLRYLENLTTEKNHLLDERQSSRVILAELSQGKTQNEAELVRLRDRVARRNTQVTNLKTLNTELQLQLREAQVAAPPVGEALNITGIAAPILAIYARNLLALRREMQERGKEISDIPDIPGAYGIPRVEGEPLEISILRISNQLTGIFHDLSRLVRESDPPWLGATDDWVDDNTDSPENLNARRLSRILKLKDIWDYIGTLNYDTILFVREICQKFGIEPGFELPERPQSPSPPPSPTPSPPPPRSRDRDLFPALFTQYEVFDIEKWNVFPHDQENITPAFSVISALQRSIQEQLPDDDAVNLEPIEFEAHLAGTLGRVINFLIDPIHERDVAEALYKISNSFVLKTVTQFPRRDGGFKYLSREILYPDTLEVTAPRKVVVLYLSGNIWQGMSLKPVESEHESDSRSDVQTPPPEPRSFAMMEFDLTDWKVDHVIDRWTIPGQAVLREGLSSISAVANSFHWQYPGILWNNMRANEAYEDLFDRFQRAHPHHEEDYFQEHVQVVLDDILRNGANRPHYRLAAITPHEVAAGDSRFFVSIYGDDSESPLLYVVCQPQIGWRGMRRRRDGDSDGFLGDLEWGSSVQQLRAEEIQAEEIRAVELPAERLPAERLPAERLPAERLPAERLPAERLPAESLPANPIVIDEPVEAPPILPAVILPRIENYGRNSIKAPFNGDGWTFNVDLEHFNEGLRRGGNRTPWIHNCAPRALHYSIRHQRPNYLRGNLTPESVLQAFNDVFPRHENSWKDEEVARILRGYPTLGGYELAIVNCMTRADGTIIVLAWSQPSGYNPASDNLLFVASVSDRRIGYCQEDDRHHWVGMRYRDGEAIPNPRLFRPQPAIPPPKPPKSKFMPLLNAATSSQGSKKTPVSKSSASTWSNFDSSKSFVSQSGQKWVPPSTPPTNLPITMIPSVQTGQQFGTAVQQQNQPAPPSLQPAPSSFRTQYWSPFGTAAQQQQQPPGLNPHTLPVPFGELFVHPTPLQQQPPQQGQNAQGQVGFGMNIASRNEQMELARKIQAEQGRGGKHSKKDKEPKKVLGMDKETGIGRGKKGGRGRGRGRGRDRSRGEDRGSGQKEDDSSAGGGGGGGGSSGVAGNEWEDEI</sequence>
<keyword evidence="3" id="KW-0812">Transmembrane</keyword>
<feature type="transmembrane region" description="Helical" evidence="3">
    <location>
        <begin position="216"/>
        <end position="235"/>
    </location>
</feature>
<feature type="compositionally biased region" description="Basic residues" evidence="2">
    <location>
        <begin position="1742"/>
        <end position="1753"/>
    </location>
</feature>
<evidence type="ECO:0000256" key="2">
    <source>
        <dbReference type="SAM" id="MobiDB-lite"/>
    </source>
</evidence>
<feature type="compositionally biased region" description="Basic and acidic residues" evidence="2">
    <location>
        <begin position="1724"/>
        <end position="1739"/>
    </location>
</feature>
<feature type="transmembrane region" description="Helical" evidence="3">
    <location>
        <begin position="158"/>
        <end position="178"/>
    </location>
</feature>
<feature type="compositionally biased region" description="Basic and acidic residues" evidence="2">
    <location>
        <begin position="1754"/>
        <end position="1772"/>
    </location>
</feature>
<protein>
    <submittedName>
        <fullName evidence="4">Uncharacterized protein</fullName>
    </submittedName>
</protein>
<feature type="compositionally biased region" description="Gly residues" evidence="2">
    <location>
        <begin position="1775"/>
        <end position="1786"/>
    </location>
</feature>
<feature type="compositionally biased region" description="Low complexity" evidence="2">
    <location>
        <begin position="1674"/>
        <end position="1690"/>
    </location>
</feature>
<evidence type="ECO:0000256" key="3">
    <source>
        <dbReference type="SAM" id="Phobius"/>
    </source>
</evidence>
<dbReference type="GeneID" id="62233919"/>
<feature type="compositionally biased region" description="Basic and acidic residues" evidence="2">
    <location>
        <begin position="1094"/>
        <end position="1104"/>
    </location>
</feature>
<keyword evidence="3" id="KW-0472">Membrane</keyword>
<comment type="caution">
    <text evidence="4">The sequence shown here is derived from an EMBL/GenBank/DDBJ whole genome shotgun (WGS) entry which is preliminary data.</text>
</comment>
<dbReference type="EMBL" id="RCSX01000016">
    <property type="protein sequence ID" value="KAF7925057.1"/>
    <property type="molecule type" value="Genomic_DNA"/>
</dbReference>
<feature type="compositionally biased region" description="Polar residues" evidence="2">
    <location>
        <begin position="1607"/>
        <end position="1619"/>
    </location>
</feature>
<feature type="coiled-coil region" evidence="1">
    <location>
        <begin position="723"/>
        <end position="771"/>
    </location>
</feature>
<reference evidence="4 5" key="1">
    <citation type="journal article" date="2020" name="Genome Biol. Evol.">
        <title>Comparative genomics of Sclerotiniaceae.</title>
        <authorList>
            <person name="Valero Jimenez C.A."/>
            <person name="Steentjes M."/>
            <person name="Scholten O.E."/>
            <person name="Van Kan J.A.L."/>
        </authorList>
    </citation>
    <scope>NUCLEOTIDE SEQUENCE [LARGE SCALE GENOMIC DNA]</scope>
    <source>
        <strain evidence="4 5">B1</strain>
    </source>
</reference>
<feature type="region of interest" description="Disordered" evidence="2">
    <location>
        <begin position="1705"/>
        <end position="1796"/>
    </location>
</feature>
<proteinExistence type="predicted"/>
<keyword evidence="1" id="KW-0175">Coiled coil</keyword>
<dbReference type="Proteomes" id="UP000783213">
    <property type="component" value="Unassembled WGS sequence"/>
</dbReference>